<dbReference type="GeneID" id="85349521"/>
<dbReference type="AlphaFoldDB" id="A0AA39JFK0"/>
<reference evidence="1" key="1">
    <citation type="submission" date="2023-06" db="EMBL/GenBank/DDBJ databases">
        <authorList>
            <consortium name="Lawrence Berkeley National Laboratory"/>
            <person name="Ahrendt S."/>
            <person name="Sahu N."/>
            <person name="Indic B."/>
            <person name="Wong-Bajracharya J."/>
            <person name="Merenyi Z."/>
            <person name="Ke H.-M."/>
            <person name="Monk M."/>
            <person name="Kocsube S."/>
            <person name="Drula E."/>
            <person name="Lipzen A."/>
            <person name="Balint B."/>
            <person name="Henrissat B."/>
            <person name="Andreopoulos B."/>
            <person name="Martin F.M."/>
            <person name="Harder C.B."/>
            <person name="Rigling D."/>
            <person name="Ford K.L."/>
            <person name="Foster G.D."/>
            <person name="Pangilinan J."/>
            <person name="Papanicolaou A."/>
            <person name="Barry K."/>
            <person name="LaButti K."/>
            <person name="Viragh M."/>
            <person name="Koriabine M."/>
            <person name="Yan M."/>
            <person name="Riley R."/>
            <person name="Champramary S."/>
            <person name="Plett K.L."/>
            <person name="Tsai I.J."/>
            <person name="Slot J."/>
            <person name="Sipos G."/>
            <person name="Plett J."/>
            <person name="Nagy L.G."/>
            <person name="Grigoriev I.V."/>
        </authorList>
    </citation>
    <scope>NUCLEOTIDE SEQUENCE</scope>
    <source>
        <strain evidence="1">CCBAS 213</strain>
    </source>
</reference>
<name>A0AA39JFK0_ARMTA</name>
<dbReference type="RefSeq" id="XP_060323731.1">
    <property type="nucleotide sequence ID" value="XM_060465973.1"/>
</dbReference>
<keyword evidence="2" id="KW-1185">Reference proteome</keyword>
<gene>
    <name evidence="1" type="ORF">EV420DRAFT_1129277</name>
</gene>
<dbReference type="Proteomes" id="UP001175211">
    <property type="component" value="Unassembled WGS sequence"/>
</dbReference>
<evidence type="ECO:0000313" key="2">
    <source>
        <dbReference type="Proteomes" id="UP001175211"/>
    </source>
</evidence>
<organism evidence="1 2">
    <name type="scientific">Armillaria tabescens</name>
    <name type="common">Ringless honey mushroom</name>
    <name type="synonym">Agaricus tabescens</name>
    <dbReference type="NCBI Taxonomy" id="1929756"/>
    <lineage>
        <taxon>Eukaryota</taxon>
        <taxon>Fungi</taxon>
        <taxon>Dikarya</taxon>
        <taxon>Basidiomycota</taxon>
        <taxon>Agaricomycotina</taxon>
        <taxon>Agaricomycetes</taxon>
        <taxon>Agaricomycetidae</taxon>
        <taxon>Agaricales</taxon>
        <taxon>Marasmiineae</taxon>
        <taxon>Physalacriaceae</taxon>
        <taxon>Desarmillaria</taxon>
    </lineage>
</organism>
<accession>A0AA39JFK0</accession>
<evidence type="ECO:0000313" key="1">
    <source>
        <dbReference type="EMBL" id="KAK0440876.1"/>
    </source>
</evidence>
<protein>
    <submittedName>
        <fullName evidence="1">Uncharacterized protein</fullName>
    </submittedName>
</protein>
<comment type="caution">
    <text evidence="1">The sequence shown here is derived from an EMBL/GenBank/DDBJ whole genome shotgun (WGS) entry which is preliminary data.</text>
</comment>
<dbReference type="EMBL" id="JAUEPS010000074">
    <property type="protein sequence ID" value="KAK0440876.1"/>
    <property type="molecule type" value="Genomic_DNA"/>
</dbReference>
<proteinExistence type="predicted"/>
<sequence>MYLTGETFYHRYRRKFLLAGMLFCATTRTRNAVSFSFWWSDSGRRSEFTILKTRKQDGCTFTCVRMMPHESEWVMCDRPSCLS</sequence>